<feature type="chain" id="PRO_5045404754" description="Outer membrane protein beta-barrel domain-containing protein" evidence="1">
    <location>
        <begin position="24"/>
        <end position="197"/>
    </location>
</feature>
<feature type="signal peptide" evidence="1">
    <location>
        <begin position="1"/>
        <end position="23"/>
    </location>
</feature>
<proteinExistence type="predicted"/>
<gene>
    <name evidence="2" type="ORF">L0U89_19565</name>
</gene>
<evidence type="ECO:0008006" key="4">
    <source>
        <dbReference type="Google" id="ProtNLM"/>
    </source>
</evidence>
<accession>A0ABS9BZY2</accession>
<sequence>MHKFIVLQVFALVLCVGANKCFAQEYEISVSPGIISPLDFWYYKEGKVGPHLGLSFTYLNPKKVFVSSNISKGRFSYNPALSELAINGQAFGPESSQVDVYFFYLGIGKAFAIKENLEWSVNSGFGFYLENRLAFNTTDPNGMEKRDFMRDATFPIQTEIKKEIYPKFWLGLKTGVFLTPFYTFGGFHVGPTLSFRL</sequence>
<keyword evidence="1" id="KW-0732">Signal</keyword>
<evidence type="ECO:0000313" key="2">
    <source>
        <dbReference type="EMBL" id="MCF1753269.1"/>
    </source>
</evidence>
<dbReference type="Proteomes" id="UP001201449">
    <property type="component" value="Unassembled WGS sequence"/>
</dbReference>
<organism evidence="2 3">
    <name type="scientific">Mariniradius sediminis</name>
    <dbReference type="NCBI Taxonomy" id="2909237"/>
    <lineage>
        <taxon>Bacteria</taxon>
        <taxon>Pseudomonadati</taxon>
        <taxon>Bacteroidota</taxon>
        <taxon>Cytophagia</taxon>
        <taxon>Cytophagales</taxon>
        <taxon>Cyclobacteriaceae</taxon>
        <taxon>Mariniradius</taxon>
    </lineage>
</organism>
<dbReference type="RefSeq" id="WP_234863072.1">
    <property type="nucleotide sequence ID" value="NZ_JAKEVZ010000025.1"/>
</dbReference>
<reference evidence="2 3" key="1">
    <citation type="submission" date="2022-01" db="EMBL/GenBank/DDBJ databases">
        <title>Mariniradius saccharolyticus sp. nov., isolated from sediment of a river.</title>
        <authorList>
            <person name="Liu H."/>
        </authorList>
    </citation>
    <scope>NUCLEOTIDE SEQUENCE [LARGE SCALE GENOMIC DNA]</scope>
    <source>
        <strain evidence="2 3">RY-2</strain>
    </source>
</reference>
<evidence type="ECO:0000256" key="1">
    <source>
        <dbReference type="SAM" id="SignalP"/>
    </source>
</evidence>
<protein>
    <recommendedName>
        <fullName evidence="4">Outer membrane protein beta-barrel domain-containing protein</fullName>
    </recommendedName>
</protein>
<comment type="caution">
    <text evidence="2">The sequence shown here is derived from an EMBL/GenBank/DDBJ whole genome shotgun (WGS) entry which is preliminary data.</text>
</comment>
<dbReference type="EMBL" id="JAKEVZ010000025">
    <property type="protein sequence ID" value="MCF1753269.1"/>
    <property type="molecule type" value="Genomic_DNA"/>
</dbReference>
<evidence type="ECO:0000313" key="3">
    <source>
        <dbReference type="Proteomes" id="UP001201449"/>
    </source>
</evidence>
<name>A0ABS9BZY2_9BACT</name>
<keyword evidence="3" id="KW-1185">Reference proteome</keyword>